<reference evidence="6 7" key="1">
    <citation type="submission" date="2013-11" db="EMBL/GenBank/DDBJ databases">
        <title>Single cell genomics of uncultured Tannerella BU063 (oral taxon 286).</title>
        <authorList>
            <person name="Beall C.J."/>
            <person name="Campbell A.G."/>
            <person name="Griffen A.L."/>
            <person name="Podar M."/>
            <person name="Leys E.J."/>
        </authorList>
    </citation>
    <scope>NUCLEOTIDE SEQUENCE [LARGE SCALE GENOMIC DNA]</scope>
    <source>
        <strain evidence="6">Cell 2</strain>
    </source>
</reference>
<dbReference type="InterPro" id="IPR037171">
    <property type="entry name" value="NagB/RpiA_transferase-like"/>
</dbReference>
<dbReference type="Pfam" id="PF01812">
    <property type="entry name" value="5-FTHF_cyc-lig"/>
    <property type="match status" value="1"/>
</dbReference>
<dbReference type="EC" id="6.3.3.2" evidence="5"/>
<proteinExistence type="inferred from homology"/>
<evidence type="ECO:0000256" key="1">
    <source>
        <dbReference type="ARBA" id="ARBA00010638"/>
    </source>
</evidence>
<keyword evidence="3 4" id="KW-0067">ATP-binding</keyword>
<feature type="binding site" evidence="4">
    <location>
        <position position="58"/>
    </location>
    <ligand>
        <name>substrate</name>
    </ligand>
</feature>
<comment type="similarity">
    <text evidence="1 5">Belongs to the 5-formyltetrahydrofolate cyclo-ligase family.</text>
</comment>
<dbReference type="InterPro" id="IPR024185">
    <property type="entry name" value="FTHF_cligase-like_sf"/>
</dbReference>
<comment type="cofactor">
    <cofactor evidence="5">
        <name>Mg(2+)</name>
        <dbReference type="ChEBI" id="CHEBI:18420"/>
    </cofactor>
</comment>
<keyword evidence="6" id="KW-0436">Ligase</keyword>
<dbReference type="GO" id="GO:0030272">
    <property type="term" value="F:5-formyltetrahydrofolate cyclo-ligase activity"/>
    <property type="evidence" value="ECO:0007669"/>
    <property type="project" value="UniProtKB-EC"/>
</dbReference>
<dbReference type="GO" id="GO:0009396">
    <property type="term" value="P:folic acid-containing compound biosynthetic process"/>
    <property type="evidence" value="ECO:0007669"/>
    <property type="project" value="TreeGrafter"/>
</dbReference>
<evidence type="ECO:0000256" key="2">
    <source>
        <dbReference type="ARBA" id="ARBA00022741"/>
    </source>
</evidence>
<dbReference type="GO" id="GO:0035999">
    <property type="term" value="P:tetrahydrofolate interconversion"/>
    <property type="evidence" value="ECO:0007669"/>
    <property type="project" value="TreeGrafter"/>
</dbReference>
<dbReference type="Gene3D" id="3.40.50.10420">
    <property type="entry name" value="NagB/RpiA/CoA transferase-like"/>
    <property type="match status" value="1"/>
</dbReference>
<sequence>MTINEQKQALRKQVAALKRAHTPEALEALSAEALARLETLDAFQSAACVALYHALPGEVQTAEFLGRWYGRKQLLLPIVQGDDLVLRPYAGPDSLHKGAYDIWEPSVDASATEAPRPDLIIVPGIAFDRQLNRLGRGRGYYDRLLSDLTLPCIGLAFAFQLFDHIPVDAHDRRMTAVVTDTEVIEGGLTANS</sequence>
<evidence type="ECO:0000256" key="5">
    <source>
        <dbReference type="RuleBase" id="RU361279"/>
    </source>
</evidence>
<organism evidence="6 7">
    <name type="scientific">Tannerella sp. oral taxon BU063 isolate Cell 2</name>
    <dbReference type="NCBI Taxonomy" id="1411148"/>
    <lineage>
        <taxon>Bacteria</taxon>
        <taxon>Pseudomonadati</taxon>
        <taxon>Bacteroidota</taxon>
        <taxon>Bacteroidia</taxon>
        <taxon>Bacteroidales</taxon>
        <taxon>Tannerellaceae</taxon>
        <taxon>Tannerella</taxon>
    </lineage>
</organism>
<dbReference type="NCBIfam" id="TIGR02727">
    <property type="entry name" value="MTHFS_bact"/>
    <property type="match status" value="1"/>
</dbReference>
<keyword evidence="5" id="KW-0460">Magnesium</keyword>
<dbReference type="SUPFAM" id="SSF100950">
    <property type="entry name" value="NagB/RpiA/CoA transferase-like"/>
    <property type="match status" value="1"/>
</dbReference>
<dbReference type="PIRSF" id="PIRSF006806">
    <property type="entry name" value="FTHF_cligase"/>
    <property type="match status" value="1"/>
</dbReference>
<protein>
    <recommendedName>
        <fullName evidence="5">5-formyltetrahydrofolate cyclo-ligase</fullName>
        <ecNumber evidence="5">6.3.3.2</ecNumber>
    </recommendedName>
</protein>
<dbReference type="GO" id="GO:0005524">
    <property type="term" value="F:ATP binding"/>
    <property type="evidence" value="ECO:0007669"/>
    <property type="project" value="UniProtKB-KW"/>
</dbReference>
<dbReference type="PANTHER" id="PTHR23407">
    <property type="entry name" value="ATPASE INHIBITOR/5-FORMYLTETRAHYDROFOLATE CYCLO-LIGASE"/>
    <property type="match status" value="1"/>
</dbReference>
<evidence type="ECO:0000313" key="6">
    <source>
        <dbReference type="EMBL" id="ETK01797.1"/>
    </source>
</evidence>
<dbReference type="GO" id="GO:0046872">
    <property type="term" value="F:metal ion binding"/>
    <property type="evidence" value="ECO:0007669"/>
    <property type="project" value="UniProtKB-KW"/>
</dbReference>
<keyword evidence="2 4" id="KW-0547">Nucleotide-binding</keyword>
<name>W2C5N4_9BACT</name>
<dbReference type="EMBL" id="AYUF01000434">
    <property type="protein sequence ID" value="ETK01797.1"/>
    <property type="molecule type" value="Genomic_DNA"/>
</dbReference>
<dbReference type="PATRIC" id="fig|1411148.3.peg.1216"/>
<comment type="caution">
    <text evidence="6">The sequence shown here is derived from an EMBL/GenBank/DDBJ whole genome shotgun (WGS) entry which is preliminary data.</text>
</comment>
<comment type="catalytic activity">
    <reaction evidence="5">
        <text>(6S)-5-formyl-5,6,7,8-tetrahydrofolate + ATP = (6R)-5,10-methenyltetrahydrofolate + ADP + phosphate</text>
        <dbReference type="Rhea" id="RHEA:10488"/>
        <dbReference type="ChEBI" id="CHEBI:30616"/>
        <dbReference type="ChEBI" id="CHEBI:43474"/>
        <dbReference type="ChEBI" id="CHEBI:57455"/>
        <dbReference type="ChEBI" id="CHEBI:57457"/>
        <dbReference type="ChEBI" id="CHEBI:456216"/>
        <dbReference type="EC" id="6.3.3.2"/>
    </reaction>
</comment>
<gene>
    <name evidence="6" type="ORF">N425_07835</name>
</gene>
<evidence type="ECO:0000256" key="4">
    <source>
        <dbReference type="PIRSR" id="PIRSR006806-1"/>
    </source>
</evidence>
<evidence type="ECO:0000313" key="7">
    <source>
        <dbReference type="Proteomes" id="UP000018837"/>
    </source>
</evidence>
<evidence type="ECO:0000256" key="3">
    <source>
        <dbReference type="ARBA" id="ARBA00022840"/>
    </source>
</evidence>
<feature type="binding site" evidence="4">
    <location>
        <begin position="133"/>
        <end position="141"/>
    </location>
    <ligand>
        <name>ATP</name>
        <dbReference type="ChEBI" id="CHEBI:30616"/>
    </ligand>
</feature>
<dbReference type="InterPro" id="IPR002698">
    <property type="entry name" value="FTHF_cligase"/>
</dbReference>
<accession>W2C5N4</accession>
<dbReference type="AlphaFoldDB" id="W2C5N4"/>
<feature type="binding site" evidence="4">
    <location>
        <begin position="7"/>
        <end position="11"/>
    </location>
    <ligand>
        <name>ATP</name>
        <dbReference type="ChEBI" id="CHEBI:30616"/>
    </ligand>
</feature>
<dbReference type="Proteomes" id="UP000018837">
    <property type="component" value="Unassembled WGS sequence"/>
</dbReference>
<keyword evidence="5" id="KW-0479">Metal-binding</keyword>
<dbReference type="PANTHER" id="PTHR23407:SF1">
    <property type="entry name" value="5-FORMYLTETRAHYDROFOLATE CYCLO-LIGASE"/>
    <property type="match status" value="1"/>
</dbReference>